<dbReference type="PROSITE" id="PS50983">
    <property type="entry name" value="FE_B12_PBP"/>
    <property type="match status" value="1"/>
</dbReference>
<feature type="domain" description="Fe/B12 periplasmic-binding" evidence="1">
    <location>
        <begin position="1"/>
        <end position="135"/>
    </location>
</feature>
<proteinExistence type="predicted"/>
<dbReference type="RefSeq" id="WP_224138097.1">
    <property type="nucleotide sequence ID" value="NZ_JAIQUM010000011.1"/>
</dbReference>
<accession>A0ABS7UP92</accession>
<dbReference type="Pfam" id="PF01497">
    <property type="entry name" value="Peripla_BP_2"/>
    <property type="match status" value="1"/>
</dbReference>
<comment type="caution">
    <text evidence="2">The sequence shown here is derived from an EMBL/GenBank/DDBJ whole genome shotgun (WGS) entry which is preliminary data.</text>
</comment>
<gene>
    <name evidence="2" type="ORF">K9V48_07575</name>
</gene>
<reference evidence="2" key="1">
    <citation type="submission" date="2024-05" db="EMBL/GenBank/DDBJ databases">
        <title>Metabacillus sp. nov., isolated from the rhizosphere soil of tomato plants.</title>
        <authorList>
            <person name="Ma R."/>
        </authorList>
    </citation>
    <scope>NUCLEOTIDE SEQUENCE</scope>
    <source>
        <strain evidence="2">DBTR6</strain>
    </source>
</reference>
<dbReference type="SUPFAM" id="SSF53807">
    <property type="entry name" value="Helical backbone' metal receptor"/>
    <property type="match status" value="1"/>
</dbReference>
<name>A0ABS7UP92_9BACI</name>
<evidence type="ECO:0000259" key="1">
    <source>
        <dbReference type="PROSITE" id="PS50983"/>
    </source>
</evidence>
<organism evidence="2 3">
    <name type="scientific">Metabacillus rhizolycopersici</name>
    <dbReference type="NCBI Taxonomy" id="2875709"/>
    <lineage>
        <taxon>Bacteria</taxon>
        <taxon>Bacillati</taxon>
        <taxon>Bacillota</taxon>
        <taxon>Bacilli</taxon>
        <taxon>Bacillales</taxon>
        <taxon>Bacillaceae</taxon>
        <taxon>Metabacillus</taxon>
    </lineage>
</organism>
<dbReference type="Proteomes" id="UP001165287">
    <property type="component" value="Unassembled WGS sequence"/>
</dbReference>
<dbReference type="InterPro" id="IPR002491">
    <property type="entry name" value="ABC_transptr_periplasmic_BD"/>
</dbReference>
<dbReference type="Gene3D" id="3.40.50.1980">
    <property type="entry name" value="Nitrogenase molybdenum iron protein domain"/>
    <property type="match status" value="1"/>
</dbReference>
<evidence type="ECO:0000313" key="3">
    <source>
        <dbReference type="Proteomes" id="UP001165287"/>
    </source>
</evidence>
<evidence type="ECO:0000313" key="2">
    <source>
        <dbReference type="EMBL" id="MBZ5750106.1"/>
    </source>
</evidence>
<dbReference type="EMBL" id="JAIQUM010000011">
    <property type="protein sequence ID" value="MBZ5750106.1"/>
    <property type="molecule type" value="Genomic_DNA"/>
</dbReference>
<protein>
    <submittedName>
        <fullName evidence="2">ABC transporter substrate-binding protein</fullName>
    </submittedName>
</protein>
<sequence>MNHFFDSFCHISISLFHESISPSFLNIFGVSEGLQKDLLTKLNLVPAVEGNGNGADPSLETLISSNPDVIVYIKADRNADLDANAVESILNEPLLKDVSAIKEGRVYEVGYDEFMDYGVRIFDTLELLGNNIYGE</sequence>
<keyword evidence="3" id="KW-1185">Reference proteome</keyword>